<dbReference type="EMBL" id="BAFN01000001">
    <property type="protein sequence ID" value="GAN34682.1"/>
    <property type="molecule type" value="Genomic_DNA"/>
</dbReference>
<comment type="caution">
    <text evidence="1">The sequence shown here is derived from an EMBL/GenBank/DDBJ whole genome shotgun (WGS) entry which is preliminary data.</text>
</comment>
<dbReference type="Proteomes" id="UP000032309">
    <property type="component" value="Unassembled WGS sequence"/>
</dbReference>
<protein>
    <submittedName>
        <fullName evidence="1">Uncharacterized protein</fullName>
    </submittedName>
</protein>
<gene>
    <name evidence="1" type="ORF">BROSI_A3225</name>
</gene>
<proteinExistence type="predicted"/>
<name>A0ABQ0K0U8_9BACT</name>
<accession>A0ABQ0K0U8</accession>
<evidence type="ECO:0000313" key="1">
    <source>
        <dbReference type="EMBL" id="GAN34682.1"/>
    </source>
</evidence>
<keyword evidence="2" id="KW-1185">Reference proteome</keyword>
<organism evidence="1 2">
    <name type="scientific">Candidatus Brocadia sinica JPN1</name>
    <dbReference type="NCBI Taxonomy" id="1197129"/>
    <lineage>
        <taxon>Bacteria</taxon>
        <taxon>Pseudomonadati</taxon>
        <taxon>Planctomycetota</taxon>
        <taxon>Candidatus Brocadiia</taxon>
        <taxon>Candidatus Brocadiales</taxon>
        <taxon>Candidatus Brocadiaceae</taxon>
        <taxon>Candidatus Brocadia</taxon>
    </lineage>
</organism>
<evidence type="ECO:0000313" key="2">
    <source>
        <dbReference type="Proteomes" id="UP000032309"/>
    </source>
</evidence>
<sequence length="207" mass="23697">MEKNPVDTTIGRMMKLVTQRDIVELTGIIHRFRGQVWKRAVRSGHRLRSALSDMWIDVDSTVDGVYGNQEGAEVGYNPKKKGQKAYQYLMAFVGETKAVRKLVKIERGLFPLPLYEYFCYVTTERLSPIEAHGSYGERATCETWIEECKSQMNAGHLRTGEFLTNAALFQCAENTAKGDGIPPCRFCRSEWLNQDYFPVLFVHNETE</sequence>
<reference evidence="2" key="1">
    <citation type="journal article" date="2015" name="Genome Announc.">
        <title>Draft Genome Sequence of an Anaerobic Ammonium-Oxidizing Bacterium, "Candidatus Brocadia sinica".</title>
        <authorList>
            <person name="Oshiki M."/>
            <person name="Shinyako-Hata K."/>
            <person name="Satoh H."/>
            <person name="Okabe S."/>
        </authorList>
    </citation>
    <scope>NUCLEOTIDE SEQUENCE [LARGE SCALE GENOMIC DNA]</scope>
    <source>
        <strain evidence="2">JPN1</strain>
    </source>
</reference>